<dbReference type="Proteomes" id="UP000438448">
    <property type="component" value="Unassembled WGS sequence"/>
</dbReference>
<proteinExistence type="predicted"/>
<evidence type="ECO:0000256" key="4">
    <source>
        <dbReference type="SAM" id="MobiDB-lite"/>
    </source>
</evidence>
<accession>A0A7K0D708</accession>
<dbReference type="CDD" id="cd00090">
    <property type="entry name" value="HTH_ARSR"/>
    <property type="match status" value="1"/>
</dbReference>
<dbReference type="InterPro" id="IPR039422">
    <property type="entry name" value="MarR/SlyA-like"/>
</dbReference>
<evidence type="ECO:0000313" key="7">
    <source>
        <dbReference type="Proteomes" id="UP000438448"/>
    </source>
</evidence>
<dbReference type="GO" id="GO:0003700">
    <property type="term" value="F:DNA-binding transcription factor activity"/>
    <property type="evidence" value="ECO:0007669"/>
    <property type="project" value="InterPro"/>
</dbReference>
<dbReference type="GO" id="GO:0006950">
    <property type="term" value="P:response to stress"/>
    <property type="evidence" value="ECO:0007669"/>
    <property type="project" value="TreeGrafter"/>
</dbReference>
<keyword evidence="3" id="KW-0804">Transcription</keyword>
<keyword evidence="2" id="KW-0238">DNA-binding</keyword>
<dbReference type="SMART" id="SM00347">
    <property type="entry name" value="HTH_MARR"/>
    <property type="match status" value="1"/>
</dbReference>
<organism evidence="6 7">
    <name type="scientific">Nocardia macrotermitis</name>
    <dbReference type="NCBI Taxonomy" id="2585198"/>
    <lineage>
        <taxon>Bacteria</taxon>
        <taxon>Bacillati</taxon>
        <taxon>Actinomycetota</taxon>
        <taxon>Actinomycetes</taxon>
        <taxon>Mycobacteriales</taxon>
        <taxon>Nocardiaceae</taxon>
        <taxon>Nocardia</taxon>
    </lineage>
</organism>
<dbReference type="InterPro" id="IPR000835">
    <property type="entry name" value="HTH_MarR-typ"/>
</dbReference>
<dbReference type="InterPro" id="IPR036388">
    <property type="entry name" value="WH-like_DNA-bd_sf"/>
</dbReference>
<dbReference type="PANTHER" id="PTHR33164:SF57">
    <property type="entry name" value="MARR-FAMILY TRANSCRIPTIONAL REGULATOR"/>
    <property type="match status" value="1"/>
</dbReference>
<reference evidence="6 7" key="1">
    <citation type="submission" date="2019-10" db="EMBL/GenBank/DDBJ databases">
        <title>Nocardia macrotermitis sp. nov. and Nocardia aurantia sp. nov., isolated from the gut of fungus growing-termite Macrotermes natalensis.</title>
        <authorList>
            <person name="Benndorf R."/>
            <person name="Schwitalla J."/>
            <person name="Martin K."/>
            <person name="De Beer W."/>
            <person name="Kaster A.-K."/>
            <person name="Vollmers J."/>
            <person name="Poulsen M."/>
            <person name="Beemelmanns C."/>
        </authorList>
    </citation>
    <scope>NUCLEOTIDE SEQUENCE [LARGE SCALE GENOMIC DNA]</scope>
    <source>
        <strain evidence="6 7">RB20</strain>
    </source>
</reference>
<dbReference type="GO" id="GO:0003677">
    <property type="term" value="F:DNA binding"/>
    <property type="evidence" value="ECO:0007669"/>
    <property type="project" value="UniProtKB-KW"/>
</dbReference>
<dbReference type="AlphaFoldDB" id="A0A7K0D708"/>
<comment type="caution">
    <text evidence="6">The sequence shown here is derived from an EMBL/GenBank/DDBJ whole genome shotgun (WGS) entry which is preliminary data.</text>
</comment>
<gene>
    <name evidence="6" type="ORF">NRB20_42310</name>
</gene>
<evidence type="ECO:0000256" key="1">
    <source>
        <dbReference type="ARBA" id="ARBA00023015"/>
    </source>
</evidence>
<dbReference type="SUPFAM" id="SSF46785">
    <property type="entry name" value="Winged helix' DNA-binding domain"/>
    <property type="match status" value="1"/>
</dbReference>
<dbReference type="PROSITE" id="PS01117">
    <property type="entry name" value="HTH_MARR_1"/>
    <property type="match status" value="1"/>
</dbReference>
<evidence type="ECO:0000256" key="3">
    <source>
        <dbReference type="ARBA" id="ARBA00023163"/>
    </source>
</evidence>
<dbReference type="RefSeq" id="WP_194289947.1">
    <property type="nucleotide sequence ID" value="NZ_WEGK01000009.1"/>
</dbReference>
<evidence type="ECO:0000313" key="6">
    <source>
        <dbReference type="EMBL" id="MQY21122.1"/>
    </source>
</evidence>
<dbReference type="InterPro" id="IPR036390">
    <property type="entry name" value="WH_DNA-bd_sf"/>
</dbReference>
<dbReference type="PANTHER" id="PTHR33164">
    <property type="entry name" value="TRANSCRIPTIONAL REGULATOR, MARR FAMILY"/>
    <property type="match status" value="1"/>
</dbReference>
<dbReference type="Pfam" id="PF01047">
    <property type="entry name" value="MarR"/>
    <property type="match status" value="1"/>
</dbReference>
<sequence>MQANKSQIADLIRTVFQFAEANRQGQARMYDAVRLGVLRLAVEHGPLRAGEVAERLDALPSSITRHIRALAEAELVNTEPDPADRRAVLLTATDTGRAELRQFLDVGEQVFGAVIAEWSAADVVTLTELLARLTQDWERHGPEQQQAARKRNRPFGWSQG</sequence>
<dbReference type="Gene3D" id="1.10.10.10">
    <property type="entry name" value="Winged helix-like DNA-binding domain superfamily/Winged helix DNA-binding domain"/>
    <property type="match status" value="1"/>
</dbReference>
<name>A0A7K0D708_9NOCA</name>
<dbReference type="InterPro" id="IPR011991">
    <property type="entry name" value="ArsR-like_HTH"/>
</dbReference>
<dbReference type="InterPro" id="IPR023187">
    <property type="entry name" value="Tscrpt_reg_MarR-type_CS"/>
</dbReference>
<evidence type="ECO:0000256" key="2">
    <source>
        <dbReference type="ARBA" id="ARBA00023125"/>
    </source>
</evidence>
<feature type="region of interest" description="Disordered" evidence="4">
    <location>
        <begin position="138"/>
        <end position="160"/>
    </location>
</feature>
<keyword evidence="7" id="KW-1185">Reference proteome</keyword>
<dbReference type="EMBL" id="WEGK01000009">
    <property type="protein sequence ID" value="MQY21122.1"/>
    <property type="molecule type" value="Genomic_DNA"/>
</dbReference>
<protein>
    <recommendedName>
        <fullName evidence="5">HTH marR-type domain-containing protein</fullName>
    </recommendedName>
</protein>
<dbReference type="PROSITE" id="PS50995">
    <property type="entry name" value="HTH_MARR_2"/>
    <property type="match status" value="1"/>
</dbReference>
<keyword evidence="1" id="KW-0805">Transcription regulation</keyword>
<feature type="domain" description="HTH marR-type" evidence="5">
    <location>
        <begin position="5"/>
        <end position="135"/>
    </location>
</feature>
<evidence type="ECO:0000259" key="5">
    <source>
        <dbReference type="PROSITE" id="PS50995"/>
    </source>
</evidence>